<dbReference type="RefSeq" id="WP_073580613.1">
    <property type="nucleotide sequence ID" value="NZ_AP024897.1"/>
</dbReference>
<dbReference type="AlphaFoldDB" id="A0A1M7YSD9"/>
<organism evidence="4 5">
    <name type="scientific">Vibrio quintilis</name>
    <dbReference type="NCBI Taxonomy" id="1117707"/>
    <lineage>
        <taxon>Bacteria</taxon>
        <taxon>Pseudomonadati</taxon>
        <taxon>Pseudomonadota</taxon>
        <taxon>Gammaproteobacteria</taxon>
        <taxon>Vibrionales</taxon>
        <taxon>Vibrionaceae</taxon>
        <taxon>Vibrio</taxon>
    </lineage>
</organism>
<evidence type="ECO:0000256" key="1">
    <source>
        <dbReference type="ARBA" id="ARBA00001946"/>
    </source>
</evidence>
<evidence type="ECO:0000256" key="3">
    <source>
        <dbReference type="ARBA" id="ARBA00022842"/>
    </source>
</evidence>
<sequence>MHYYRNMPRIRAMTFDLDDTLYDNRPVIQQLENKLMTWMNTHHPVTASCSLQWWQQQKQSLREEYPEIIHDVTQWRFQSICRGMQVLGYDEQKATEAAREAIVEVLYWRNQIHVPEETHRVLQKLAEKIPLIAITNGNASPEKIGLSSYFQQTLKAGPDGFSKPHSDLFIKARQELSCPQEQILHIGDHLRTDVDGAKRNGFSACWLNVGGAESLTRAKRSRLLPDIEIHQLDELLLLVE</sequence>
<protein>
    <submittedName>
        <fullName evidence="4">Flavin mononucleotide phosphatase YigB</fullName>
        <ecNumber evidence="4">3.1.3.-</ecNumber>
    </submittedName>
</protein>
<reference evidence="5" key="1">
    <citation type="submission" date="2016-12" db="EMBL/GenBank/DDBJ databases">
        <authorList>
            <person name="Rodrigo-Torres L."/>
            <person name="Arahal R.D."/>
            <person name="Lucena T."/>
        </authorList>
    </citation>
    <scope>NUCLEOTIDE SEQUENCE [LARGE SCALE GENOMIC DNA]</scope>
</reference>
<dbReference type="NCBIfam" id="TIGR01549">
    <property type="entry name" value="HAD-SF-IA-v1"/>
    <property type="match status" value="1"/>
</dbReference>
<dbReference type="SFLD" id="SFLDS00003">
    <property type="entry name" value="Haloacid_Dehalogenase"/>
    <property type="match status" value="1"/>
</dbReference>
<dbReference type="Pfam" id="PF00702">
    <property type="entry name" value="Hydrolase"/>
    <property type="match status" value="1"/>
</dbReference>
<dbReference type="Gene3D" id="3.40.50.1000">
    <property type="entry name" value="HAD superfamily/HAD-like"/>
    <property type="match status" value="1"/>
</dbReference>
<dbReference type="InterPro" id="IPR051400">
    <property type="entry name" value="HAD-like_hydrolase"/>
</dbReference>
<dbReference type="Proteomes" id="UP000184600">
    <property type="component" value="Unassembled WGS sequence"/>
</dbReference>
<keyword evidence="3" id="KW-0460">Magnesium</keyword>
<dbReference type="InterPro" id="IPR036412">
    <property type="entry name" value="HAD-like_sf"/>
</dbReference>
<dbReference type="InterPro" id="IPR023214">
    <property type="entry name" value="HAD_sf"/>
</dbReference>
<dbReference type="PANTHER" id="PTHR46470">
    <property type="entry name" value="N-ACYLNEURAMINATE-9-PHOSPHATASE"/>
    <property type="match status" value="1"/>
</dbReference>
<dbReference type="SFLD" id="SFLDG01129">
    <property type="entry name" value="C1.5:_HAD__Beta-PGM__Phosphata"/>
    <property type="match status" value="1"/>
</dbReference>
<name>A0A1M7YSD9_9VIBR</name>
<dbReference type="NCBIfam" id="NF008018">
    <property type="entry name" value="PRK10748.1"/>
    <property type="match status" value="1"/>
</dbReference>
<dbReference type="InterPro" id="IPR006439">
    <property type="entry name" value="HAD-SF_hydro_IA"/>
</dbReference>
<dbReference type="Gene3D" id="1.20.120.1600">
    <property type="match status" value="1"/>
</dbReference>
<gene>
    <name evidence="4" type="primary">yigB</name>
    <name evidence="4" type="ORF">VQ7734_01269</name>
</gene>
<dbReference type="EC" id="3.1.3.-" evidence="4"/>
<dbReference type="OrthoDB" id="367448at2"/>
<dbReference type="GO" id="GO:0009231">
    <property type="term" value="P:riboflavin biosynthetic process"/>
    <property type="evidence" value="ECO:0007669"/>
    <property type="project" value="TreeGrafter"/>
</dbReference>
<dbReference type="STRING" id="1117707.VQ7734_01269"/>
<evidence type="ECO:0000313" key="4">
    <source>
        <dbReference type="EMBL" id="SHO55533.1"/>
    </source>
</evidence>
<keyword evidence="2 4" id="KW-0378">Hydrolase</keyword>
<dbReference type="EMBL" id="FRFG01000015">
    <property type="protein sequence ID" value="SHO55533.1"/>
    <property type="molecule type" value="Genomic_DNA"/>
</dbReference>
<evidence type="ECO:0000313" key="5">
    <source>
        <dbReference type="Proteomes" id="UP000184600"/>
    </source>
</evidence>
<evidence type="ECO:0000256" key="2">
    <source>
        <dbReference type="ARBA" id="ARBA00022801"/>
    </source>
</evidence>
<comment type="cofactor">
    <cofactor evidence="1">
        <name>Mg(2+)</name>
        <dbReference type="ChEBI" id="CHEBI:18420"/>
    </cofactor>
</comment>
<keyword evidence="5" id="KW-1185">Reference proteome</keyword>
<proteinExistence type="predicted"/>
<dbReference type="PANTHER" id="PTHR46470:SF4">
    <property type="entry name" value="5-AMINO-6-(5-PHOSPHO-D-RIBITYLAMINO)URACIL PHOSPHATASE YIGB"/>
    <property type="match status" value="1"/>
</dbReference>
<accession>A0A1M7YSD9</accession>
<dbReference type="GO" id="GO:0016787">
    <property type="term" value="F:hydrolase activity"/>
    <property type="evidence" value="ECO:0007669"/>
    <property type="project" value="UniProtKB-KW"/>
</dbReference>
<dbReference type="SUPFAM" id="SSF56784">
    <property type="entry name" value="HAD-like"/>
    <property type="match status" value="1"/>
</dbReference>